<evidence type="ECO:0000256" key="5">
    <source>
        <dbReference type="ARBA" id="ARBA00022490"/>
    </source>
</evidence>
<dbReference type="HAMAP" id="MF_01014">
    <property type="entry name" value="HisA"/>
    <property type="match status" value="1"/>
</dbReference>
<dbReference type="Gene3D" id="3.20.20.70">
    <property type="entry name" value="Aldolase class I"/>
    <property type="match status" value="1"/>
</dbReference>
<dbReference type="Proteomes" id="UP000030341">
    <property type="component" value="Chromosome 2"/>
</dbReference>
<evidence type="ECO:0000313" key="12">
    <source>
        <dbReference type="EMBL" id="AIY67046.1"/>
    </source>
</evidence>
<dbReference type="GO" id="GO:0000162">
    <property type="term" value="P:L-tryptophan biosynthetic process"/>
    <property type="evidence" value="ECO:0007669"/>
    <property type="project" value="TreeGrafter"/>
</dbReference>
<evidence type="ECO:0000256" key="10">
    <source>
        <dbReference type="RuleBase" id="RU003657"/>
    </source>
</evidence>
<dbReference type="EC" id="5.3.1.16" evidence="9 11"/>
<feature type="active site" description="Proton donor" evidence="9">
    <location>
        <position position="129"/>
    </location>
</feature>
<dbReference type="RefSeq" id="WP_040135781.1">
    <property type="nucleotide sequence ID" value="NZ_CP009889.1"/>
</dbReference>
<keyword evidence="8 9" id="KW-0413">Isomerase</keyword>
<keyword evidence="6 9" id="KW-0028">Amino-acid biosynthesis</keyword>
<reference evidence="12 13" key="1">
    <citation type="submission" date="2014-11" db="EMBL/GenBank/DDBJ databases">
        <title>Complete Genome Sequence of Pseudoalteromonas sp. Strain OCN003 Isolated from Kaneohe Bay, Oahu, Hawaii.</title>
        <authorList>
            <person name="Beurmann S."/>
            <person name="Videau P."/>
            <person name="Ushijima B."/>
            <person name="Smith A.M."/>
            <person name="Aeby G.S."/>
            <person name="Callahan S.M."/>
            <person name="Belcaid M."/>
        </authorList>
    </citation>
    <scope>NUCLEOTIDE SEQUENCE [LARGE SCALE GENOMIC DNA]</scope>
    <source>
        <strain evidence="12 13">OCN003</strain>
    </source>
</reference>
<evidence type="ECO:0000256" key="4">
    <source>
        <dbReference type="ARBA" id="ARBA00009667"/>
    </source>
</evidence>
<comment type="catalytic activity">
    <reaction evidence="1 9 11">
        <text>1-(5-phospho-beta-D-ribosyl)-5-[(5-phospho-beta-D-ribosylamino)methylideneamino]imidazole-4-carboxamide = 5-[(5-phospho-1-deoxy-D-ribulos-1-ylimino)methylamino]-1-(5-phospho-beta-D-ribosyl)imidazole-4-carboxamide</text>
        <dbReference type="Rhea" id="RHEA:15469"/>
        <dbReference type="ChEBI" id="CHEBI:58435"/>
        <dbReference type="ChEBI" id="CHEBI:58525"/>
        <dbReference type="EC" id="5.3.1.16"/>
    </reaction>
</comment>
<evidence type="ECO:0000256" key="3">
    <source>
        <dbReference type="ARBA" id="ARBA00005133"/>
    </source>
</evidence>
<gene>
    <name evidence="9" type="primary">hisA</name>
    <name evidence="12" type="ORF">OM33_18405</name>
</gene>
<dbReference type="GO" id="GO:0003949">
    <property type="term" value="F:1-(5-phosphoribosyl)-5-[(5-phosphoribosylamino)methylideneamino]imidazole-4-carboxamide isomerase activity"/>
    <property type="evidence" value="ECO:0007669"/>
    <property type="project" value="UniProtKB-UniRule"/>
</dbReference>
<dbReference type="CDD" id="cd04732">
    <property type="entry name" value="HisA"/>
    <property type="match status" value="1"/>
</dbReference>
<dbReference type="AlphaFoldDB" id="A0A0A7ELU8"/>
<dbReference type="InterPro" id="IPR006062">
    <property type="entry name" value="His_biosynth"/>
</dbReference>
<evidence type="ECO:0000313" key="13">
    <source>
        <dbReference type="Proteomes" id="UP000030341"/>
    </source>
</evidence>
<evidence type="ECO:0000256" key="9">
    <source>
        <dbReference type="HAMAP-Rule" id="MF_01014"/>
    </source>
</evidence>
<dbReference type="GO" id="GO:0005737">
    <property type="term" value="C:cytoplasm"/>
    <property type="evidence" value="ECO:0007669"/>
    <property type="project" value="UniProtKB-SubCell"/>
</dbReference>
<keyword evidence="7 9" id="KW-0368">Histidine biosynthesis</keyword>
<dbReference type="OrthoDB" id="9807749at2"/>
<dbReference type="InterPro" id="IPR006063">
    <property type="entry name" value="HisA_bact_arch"/>
</dbReference>
<dbReference type="PANTHER" id="PTHR43090">
    <property type="entry name" value="1-(5-PHOSPHORIBOSYL)-5-[(5-PHOSPHORIBOSYLAMINO)METHYLIDENEAMINO] IMIDAZOLE-4-CARBOXAMIDE ISOMERASE"/>
    <property type="match status" value="1"/>
</dbReference>
<dbReference type="KEGG" id="pseo:OM33_18405"/>
<comment type="pathway">
    <text evidence="3 9 11">Amino-acid biosynthesis; L-histidine biosynthesis; L-histidine from 5-phospho-alpha-D-ribose 1-diphosphate: step 4/9.</text>
</comment>
<dbReference type="PANTHER" id="PTHR43090:SF2">
    <property type="entry name" value="1-(5-PHOSPHORIBOSYL)-5-[(5-PHOSPHORIBOSYLAMINO)METHYLIDENEAMINO] IMIDAZOLE-4-CARBOXAMIDE ISOMERASE"/>
    <property type="match status" value="1"/>
</dbReference>
<dbReference type="UniPathway" id="UPA00031">
    <property type="reaction ID" value="UER00009"/>
</dbReference>
<dbReference type="FunFam" id="3.20.20.70:FF:000009">
    <property type="entry name" value="1-(5-phosphoribosyl)-5-[(5-phosphoribosylamino)methylideneamino] imidazole-4-carboxamide isomerase"/>
    <property type="match status" value="1"/>
</dbReference>
<dbReference type="Pfam" id="PF00977">
    <property type="entry name" value="His_biosynth"/>
    <property type="match status" value="1"/>
</dbReference>
<evidence type="ECO:0000256" key="1">
    <source>
        <dbReference type="ARBA" id="ARBA00000901"/>
    </source>
</evidence>
<evidence type="ECO:0000256" key="7">
    <source>
        <dbReference type="ARBA" id="ARBA00023102"/>
    </source>
</evidence>
<proteinExistence type="inferred from homology"/>
<comment type="similarity">
    <text evidence="4 9 10">Belongs to the HisA/HisF family.</text>
</comment>
<dbReference type="InterPro" id="IPR013785">
    <property type="entry name" value="Aldolase_TIM"/>
</dbReference>
<evidence type="ECO:0000256" key="6">
    <source>
        <dbReference type="ARBA" id="ARBA00022605"/>
    </source>
</evidence>
<accession>A0A0A7ELU8</accession>
<dbReference type="NCBIfam" id="TIGR00007">
    <property type="entry name" value="1-(5-phosphoribosyl)-5-[(5-phosphoribosylamino)methylideneamino]imidazole-4-carboxamide isomerase"/>
    <property type="match status" value="1"/>
</dbReference>
<dbReference type="InterPro" id="IPR011060">
    <property type="entry name" value="RibuloseP-bd_barrel"/>
</dbReference>
<dbReference type="InterPro" id="IPR023016">
    <property type="entry name" value="HisA/PriA"/>
</dbReference>
<dbReference type="EMBL" id="CP009889">
    <property type="protein sequence ID" value="AIY67046.1"/>
    <property type="molecule type" value="Genomic_DNA"/>
</dbReference>
<evidence type="ECO:0000256" key="11">
    <source>
        <dbReference type="RuleBase" id="RU003658"/>
    </source>
</evidence>
<name>A0A0A7ELU8_9GAMM</name>
<keyword evidence="5 9" id="KW-0963">Cytoplasm</keyword>
<feature type="active site" description="Proton acceptor" evidence="9">
    <location>
        <position position="7"/>
    </location>
</feature>
<evidence type="ECO:0000256" key="2">
    <source>
        <dbReference type="ARBA" id="ARBA00004496"/>
    </source>
</evidence>
<dbReference type="SUPFAM" id="SSF51366">
    <property type="entry name" value="Ribulose-phoshate binding barrel"/>
    <property type="match status" value="1"/>
</dbReference>
<sequence>MIIPALDILQNRIVRLYQGKYDTAQFYDFDFKSRLTEYANSGAERIHIVDLEGARDPDKKQWQFIQEASNALKIPFQIGGGIRSESDISTWLNAGVHQVVIGSKAVTEREQVKNWINQFGADKFVIALDVNKDGDTWRPATHGWLEKSPFDLFDLIAFYRELGVVDFLCTDISKDGTMTGPSFALYRDILAQFSDIKVQASGGVSSLEDIKQLKDQGVAGIILGKSLLDNAFTAKEAVACYQNA</sequence>
<organism evidence="12 13">
    <name type="scientific">Pseudoalteromonas piratica</name>
    <dbReference type="NCBI Taxonomy" id="1348114"/>
    <lineage>
        <taxon>Bacteria</taxon>
        <taxon>Pseudomonadati</taxon>
        <taxon>Pseudomonadota</taxon>
        <taxon>Gammaproteobacteria</taxon>
        <taxon>Alteromonadales</taxon>
        <taxon>Pseudoalteromonadaceae</taxon>
        <taxon>Pseudoalteromonas</taxon>
    </lineage>
</organism>
<protein>
    <recommendedName>
        <fullName evidence="9 11">1-(5-phosphoribosyl)-5-[(5-phosphoribosylamino)methylideneamino] imidazole-4-carboxamide isomerase</fullName>
        <ecNumber evidence="9 11">5.3.1.16</ecNumber>
    </recommendedName>
    <alternativeName>
        <fullName evidence="9">Phosphoribosylformimino-5-aminoimidazole carboxamide ribotide isomerase</fullName>
    </alternativeName>
</protein>
<dbReference type="HOGENOM" id="CLU_048577_1_2_6"/>
<keyword evidence="13" id="KW-1185">Reference proteome</keyword>
<dbReference type="STRING" id="1348114.OM33_18405"/>
<evidence type="ECO:0000256" key="8">
    <source>
        <dbReference type="ARBA" id="ARBA00023235"/>
    </source>
</evidence>
<dbReference type="eggNOG" id="COG0106">
    <property type="taxonomic scope" value="Bacteria"/>
</dbReference>
<dbReference type="InterPro" id="IPR044524">
    <property type="entry name" value="Isoase_HisA-like"/>
</dbReference>
<dbReference type="GO" id="GO:0000105">
    <property type="term" value="P:L-histidine biosynthetic process"/>
    <property type="evidence" value="ECO:0007669"/>
    <property type="project" value="UniProtKB-UniRule"/>
</dbReference>
<comment type="subcellular location">
    <subcellularLocation>
        <location evidence="2 9 11">Cytoplasm</location>
    </subcellularLocation>
</comment>